<feature type="binding site" description="axial binding residue" evidence="7">
    <location>
        <position position="394"/>
    </location>
    <ligand>
        <name>heme</name>
        <dbReference type="ChEBI" id="CHEBI:30413"/>
    </ligand>
    <ligandPart>
        <name>Fe</name>
        <dbReference type="ChEBI" id="CHEBI:18248"/>
    </ligandPart>
</feature>
<dbReference type="PANTHER" id="PTHR24291">
    <property type="entry name" value="CYTOCHROME P450 FAMILY 4"/>
    <property type="match status" value="1"/>
</dbReference>
<evidence type="ECO:0000256" key="8">
    <source>
        <dbReference type="RuleBase" id="RU000461"/>
    </source>
</evidence>
<evidence type="ECO:0000256" key="5">
    <source>
        <dbReference type="ARBA" id="ARBA00023004"/>
    </source>
</evidence>
<evidence type="ECO:0000256" key="6">
    <source>
        <dbReference type="ARBA" id="ARBA00023033"/>
    </source>
</evidence>
<name>A0AAU8K1V6_9ACTN</name>
<dbReference type="InterPro" id="IPR036396">
    <property type="entry name" value="Cyt_P450_sf"/>
</dbReference>
<dbReference type="PRINTS" id="PR00385">
    <property type="entry name" value="P450"/>
</dbReference>
<dbReference type="InterPro" id="IPR002401">
    <property type="entry name" value="Cyt_P450_E_grp-I"/>
</dbReference>
<dbReference type="AlphaFoldDB" id="A0AAU8K1V6"/>
<comment type="cofactor">
    <cofactor evidence="7">
        <name>heme</name>
        <dbReference type="ChEBI" id="CHEBI:30413"/>
    </cofactor>
</comment>
<dbReference type="Pfam" id="PF00067">
    <property type="entry name" value="p450"/>
    <property type="match status" value="1"/>
</dbReference>
<proteinExistence type="inferred from homology"/>
<dbReference type="PROSITE" id="PS00086">
    <property type="entry name" value="CYTOCHROME_P450"/>
    <property type="match status" value="1"/>
</dbReference>
<comment type="similarity">
    <text evidence="1 8">Belongs to the cytochrome P450 family.</text>
</comment>
<dbReference type="EMBL" id="CP159872">
    <property type="protein sequence ID" value="XCM82185.1"/>
    <property type="molecule type" value="Genomic_DNA"/>
</dbReference>
<keyword evidence="2 7" id="KW-0349">Heme</keyword>
<dbReference type="InterPro" id="IPR001128">
    <property type="entry name" value="Cyt_P450"/>
</dbReference>
<gene>
    <name evidence="9" type="ORF">ABWK59_26395</name>
</gene>
<dbReference type="InterPro" id="IPR050196">
    <property type="entry name" value="Cytochrome_P450_Monoox"/>
</dbReference>
<accession>A0AAU8K1V6</accession>
<dbReference type="GO" id="GO:0016705">
    <property type="term" value="F:oxidoreductase activity, acting on paired donors, with incorporation or reduction of molecular oxygen"/>
    <property type="evidence" value="ECO:0007669"/>
    <property type="project" value="InterPro"/>
</dbReference>
<evidence type="ECO:0000256" key="1">
    <source>
        <dbReference type="ARBA" id="ARBA00010617"/>
    </source>
</evidence>
<evidence type="ECO:0000256" key="4">
    <source>
        <dbReference type="ARBA" id="ARBA00023002"/>
    </source>
</evidence>
<evidence type="ECO:0000256" key="7">
    <source>
        <dbReference type="PIRSR" id="PIRSR602401-1"/>
    </source>
</evidence>
<keyword evidence="6 8" id="KW-0503">Monooxygenase</keyword>
<dbReference type="CDD" id="cd11049">
    <property type="entry name" value="CYP170A1-like"/>
    <property type="match status" value="1"/>
</dbReference>
<dbReference type="PANTHER" id="PTHR24291:SF50">
    <property type="entry name" value="BIFUNCTIONAL ALBAFLAVENONE MONOOXYGENASE_TERPENE SYNTHASE"/>
    <property type="match status" value="1"/>
</dbReference>
<reference evidence="9" key="1">
    <citation type="submission" date="2024-06" db="EMBL/GenBank/DDBJ databases">
        <title>The genome sequences of Kitasatospora sp. strain HUAS MG31.</title>
        <authorList>
            <person name="Mo P."/>
        </authorList>
    </citation>
    <scope>NUCLEOTIDE SEQUENCE</scope>
    <source>
        <strain evidence="9">HUAS MG31</strain>
    </source>
</reference>
<dbReference type="RefSeq" id="WP_354643113.1">
    <property type="nucleotide sequence ID" value="NZ_CP159872.1"/>
</dbReference>
<keyword evidence="4 8" id="KW-0560">Oxidoreductase</keyword>
<dbReference type="GO" id="GO:0005506">
    <property type="term" value="F:iron ion binding"/>
    <property type="evidence" value="ECO:0007669"/>
    <property type="project" value="InterPro"/>
</dbReference>
<dbReference type="SUPFAM" id="SSF48264">
    <property type="entry name" value="Cytochrome P450"/>
    <property type="match status" value="1"/>
</dbReference>
<dbReference type="KEGG" id="kcm:ABWK59_26395"/>
<sequence length="450" mass="50069">MAAELCSIPRAPGRLPLLGHVWPLWRDPLGFVKSLGRTGDLVRVDVGTLPVVFVTHPRLAHAVMVTHGRSFEKGRLFDRVRTFVGDGLATAKGEVHRRHRRLMQPTFHQARIAGYCEVMSRRAMALAESWQDGRRIAVEHEMGEFAIVTLAETMFSADIGRPAVEAVRRDVPIILKNMLLRAVSPKILDPLPIPPNRQFDAAAARLRGVIEDVIAATRRAGDTDQPDLLSVLMAARDADTGEALSDTEVRDELVTILFAGTETASSTLAWAFHEIARAPEVEKKLLAEIDEVVGERPVGFEDVARLTYTRCVLDEVIRLHGVTLLMRRSTEPVELDGVTLPVGTEVGLSLYALHRDERVYRDAGRFDPDRWLPERRGEVPRESFLPFGAGSRKCIGDAFSWAEITITLATVLARWRLRPVPGHVTREAVAAMPHPVHLPMTVEAREPARR</sequence>
<keyword evidence="3 7" id="KW-0479">Metal-binding</keyword>
<dbReference type="Gene3D" id="1.10.630.10">
    <property type="entry name" value="Cytochrome P450"/>
    <property type="match status" value="1"/>
</dbReference>
<evidence type="ECO:0000256" key="2">
    <source>
        <dbReference type="ARBA" id="ARBA00022617"/>
    </source>
</evidence>
<dbReference type="InterPro" id="IPR017972">
    <property type="entry name" value="Cyt_P450_CS"/>
</dbReference>
<dbReference type="PRINTS" id="PR00463">
    <property type="entry name" value="EP450I"/>
</dbReference>
<organism evidence="9">
    <name type="scientific">Kitasatospora camelliae</name>
    <dbReference type="NCBI Taxonomy" id="3156397"/>
    <lineage>
        <taxon>Bacteria</taxon>
        <taxon>Bacillati</taxon>
        <taxon>Actinomycetota</taxon>
        <taxon>Actinomycetes</taxon>
        <taxon>Kitasatosporales</taxon>
        <taxon>Streptomycetaceae</taxon>
        <taxon>Kitasatospora</taxon>
    </lineage>
</organism>
<dbReference type="GO" id="GO:0020037">
    <property type="term" value="F:heme binding"/>
    <property type="evidence" value="ECO:0007669"/>
    <property type="project" value="InterPro"/>
</dbReference>
<evidence type="ECO:0000313" key="9">
    <source>
        <dbReference type="EMBL" id="XCM82185.1"/>
    </source>
</evidence>
<dbReference type="GO" id="GO:0004497">
    <property type="term" value="F:monooxygenase activity"/>
    <property type="evidence" value="ECO:0007669"/>
    <property type="project" value="UniProtKB-KW"/>
</dbReference>
<keyword evidence="5 7" id="KW-0408">Iron</keyword>
<protein>
    <submittedName>
        <fullName evidence="9">Cytochrome P450</fullName>
    </submittedName>
</protein>
<evidence type="ECO:0000256" key="3">
    <source>
        <dbReference type="ARBA" id="ARBA00022723"/>
    </source>
</evidence>